<organism evidence="3 4">
    <name type="scientific">Trifolium subterraneum</name>
    <name type="common">Subterranean clover</name>
    <dbReference type="NCBI Taxonomy" id="3900"/>
    <lineage>
        <taxon>Eukaryota</taxon>
        <taxon>Viridiplantae</taxon>
        <taxon>Streptophyta</taxon>
        <taxon>Embryophyta</taxon>
        <taxon>Tracheophyta</taxon>
        <taxon>Spermatophyta</taxon>
        <taxon>Magnoliopsida</taxon>
        <taxon>eudicotyledons</taxon>
        <taxon>Gunneridae</taxon>
        <taxon>Pentapetalae</taxon>
        <taxon>rosids</taxon>
        <taxon>fabids</taxon>
        <taxon>Fabales</taxon>
        <taxon>Fabaceae</taxon>
        <taxon>Papilionoideae</taxon>
        <taxon>50 kb inversion clade</taxon>
        <taxon>NPAAA clade</taxon>
        <taxon>Hologalegina</taxon>
        <taxon>IRL clade</taxon>
        <taxon>Trifolieae</taxon>
        <taxon>Trifolium</taxon>
    </lineage>
</organism>
<evidence type="ECO:0000313" key="4">
    <source>
        <dbReference type="Proteomes" id="UP000242715"/>
    </source>
</evidence>
<proteinExistence type="predicted"/>
<dbReference type="EMBL" id="DF973749">
    <property type="protein sequence ID" value="GAU39201.1"/>
    <property type="molecule type" value="Genomic_DNA"/>
</dbReference>
<dbReference type="OrthoDB" id="1707487at2759"/>
<evidence type="ECO:0000259" key="2">
    <source>
        <dbReference type="Pfam" id="PF14392"/>
    </source>
</evidence>
<name>A0A2Z6N629_TRISU</name>
<dbReference type="InterPro" id="IPR040256">
    <property type="entry name" value="At4g02000-like"/>
</dbReference>
<reference evidence="4" key="1">
    <citation type="journal article" date="2017" name="Front. Plant Sci.">
        <title>Climate Clever Clovers: New Paradigm to Reduce the Environmental Footprint of Ruminants by Breeding Low Methanogenic Forages Utilizing Haplotype Variation.</title>
        <authorList>
            <person name="Kaur P."/>
            <person name="Appels R."/>
            <person name="Bayer P.E."/>
            <person name="Keeble-Gagnere G."/>
            <person name="Wang J."/>
            <person name="Hirakawa H."/>
            <person name="Shirasawa K."/>
            <person name="Vercoe P."/>
            <person name="Stefanova K."/>
            <person name="Durmic Z."/>
            <person name="Nichols P."/>
            <person name="Revell C."/>
            <person name="Isobe S.N."/>
            <person name="Edwards D."/>
            <person name="Erskine W."/>
        </authorList>
    </citation>
    <scope>NUCLEOTIDE SEQUENCE [LARGE SCALE GENOMIC DNA]</scope>
    <source>
        <strain evidence="4">cv. Daliak</strain>
    </source>
</reference>
<keyword evidence="4" id="KW-1185">Reference proteome</keyword>
<evidence type="ECO:0000256" key="1">
    <source>
        <dbReference type="SAM" id="MobiDB-lite"/>
    </source>
</evidence>
<dbReference type="PANTHER" id="PTHR31286">
    <property type="entry name" value="GLYCINE-RICH CELL WALL STRUCTURAL PROTEIN 1.8-LIKE"/>
    <property type="match status" value="1"/>
</dbReference>
<feature type="region of interest" description="Disordered" evidence="1">
    <location>
        <begin position="310"/>
        <end position="329"/>
    </location>
</feature>
<dbReference type="AlphaFoldDB" id="A0A2Z6N629"/>
<dbReference type="InterPro" id="IPR025836">
    <property type="entry name" value="Zn_knuckle_CX2CX4HX4C"/>
</dbReference>
<dbReference type="PANTHER" id="PTHR31286:SF167">
    <property type="entry name" value="OS09G0268800 PROTEIN"/>
    <property type="match status" value="1"/>
</dbReference>
<dbReference type="Proteomes" id="UP000242715">
    <property type="component" value="Unassembled WGS sequence"/>
</dbReference>
<feature type="region of interest" description="Disordered" evidence="1">
    <location>
        <begin position="251"/>
        <end position="274"/>
    </location>
</feature>
<sequence length="329" mass="36851">MENQTNQTITRPRIVIPEAPRMAILEAPAMEQQNQPQSTNPPATPYASRTRFFVYPETDINEGINACKRSILGLGQKHRPKIYGFHSCTYMDPTLGLPPHCKTKKMGASIGKLIGPVEATEFYEFPGKKMIIKIKVAMNVQQPIQTGILIGNHKDGTTWVDFRYEKLPQVCFKCGILGHSDKLCQNEALNMEESTPLGPWIRSNQYGRRVMEEKDRKYHSNPSQSKNFGLYSPTIPASMIAQMEAMKLQEEANKEGLNSSNRQKTSSNGDGRGVWHRTIRHTAQIQDNTDANNNTTPTSIVKRLRMDDSWIQSSNNNMAGPAGQASQSA</sequence>
<feature type="domain" description="Zinc knuckle CX2CX4HX4C" evidence="2">
    <location>
        <begin position="154"/>
        <end position="185"/>
    </location>
</feature>
<feature type="compositionally biased region" description="Polar residues" evidence="1">
    <location>
        <begin position="256"/>
        <end position="269"/>
    </location>
</feature>
<evidence type="ECO:0000313" key="3">
    <source>
        <dbReference type="EMBL" id="GAU39201.1"/>
    </source>
</evidence>
<accession>A0A2Z6N629</accession>
<protein>
    <recommendedName>
        <fullName evidence="2">Zinc knuckle CX2CX4HX4C domain-containing protein</fullName>
    </recommendedName>
</protein>
<gene>
    <name evidence="3" type="ORF">TSUD_270440</name>
</gene>
<dbReference type="Pfam" id="PF14392">
    <property type="entry name" value="zf-CCHC_4"/>
    <property type="match status" value="1"/>
</dbReference>